<reference evidence="5 6" key="1">
    <citation type="journal article" date="2018" name="Sci. Rep.">
        <title>Characterisation of pathogen-specific regions and novel effector candidates in Fusarium oxysporum f. sp. cepae.</title>
        <authorList>
            <person name="Armitage A.D."/>
            <person name="Taylor A."/>
            <person name="Sobczyk M.K."/>
            <person name="Baxter L."/>
            <person name="Greenfield B.P."/>
            <person name="Bates H.J."/>
            <person name="Wilson F."/>
            <person name="Jackson A.C."/>
            <person name="Ott S."/>
            <person name="Harrison R.J."/>
            <person name="Clarkson J.P."/>
        </authorList>
    </citation>
    <scope>NUCLEOTIDE SEQUENCE [LARGE SCALE GENOMIC DNA]</scope>
    <source>
        <strain evidence="5 6">Fo_A13</strain>
    </source>
</reference>
<dbReference type="Proteomes" id="UP000285084">
    <property type="component" value="Unassembled WGS sequence"/>
</dbReference>
<dbReference type="VEuPathDB" id="FungiDB:FOC4_g10004098"/>
<dbReference type="EMBL" id="MRCX01000324">
    <property type="protein sequence ID" value="RKK66110.1"/>
    <property type="molecule type" value="Genomic_DNA"/>
</dbReference>
<dbReference type="VEuPathDB" id="FungiDB:FOXG_06782"/>
<dbReference type="SUPFAM" id="SSF51735">
    <property type="entry name" value="NAD(P)-binding Rossmann-fold domains"/>
    <property type="match status" value="1"/>
</dbReference>
<dbReference type="GO" id="GO:0016491">
    <property type="term" value="F:oxidoreductase activity"/>
    <property type="evidence" value="ECO:0007669"/>
    <property type="project" value="UniProtKB-KW"/>
</dbReference>
<keyword evidence="3" id="KW-0560">Oxidoreductase</keyword>
<evidence type="ECO:0000313" key="5">
    <source>
        <dbReference type="EMBL" id="RKK66110.1"/>
    </source>
</evidence>
<dbReference type="PANTHER" id="PTHR47706:SF4">
    <property type="entry name" value="NMRA-LIKE DOMAIN-CONTAINING PROTEIN"/>
    <property type="match status" value="1"/>
</dbReference>
<dbReference type="InterPro" id="IPR036291">
    <property type="entry name" value="NAD(P)-bd_dom_sf"/>
</dbReference>
<evidence type="ECO:0000256" key="1">
    <source>
        <dbReference type="ARBA" id="ARBA00005725"/>
    </source>
</evidence>
<dbReference type="VEuPathDB" id="FungiDB:FOZG_14555"/>
<dbReference type="VEuPathDB" id="FungiDB:FOC1_g10001495"/>
<feature type="domain" description="NmrA-like" evidence="4">
    <location>
        <begin position="2"/>
        <end position="244"/>
    </location>
</feature>
<proteinExistence type="inferred from homology"/>
<protein>
    <recommendedName>
        <fullName evidence="4">NmrA-like domain-containing protein</fullName>
    </recommendedName>
</protein>
<dbReference type="InterPro" id="IPR051609">
    <property type="entry name" value="NmrA/Isoflavone_reductase-like"/>
</dbReference>
<dbReference type="AlphaFoldDB" id="A0A420MDH4"/>
<organism evidence="5 6">
    <name type="scientific">Fusarium oxysporum</name>
    <name type="common">Fusarium vascular wilt</name>
    <dbReference type="NCBI Taxonomy" id="5507"/>
    <lineage>
        <taxon>Eukaryota</taxon>
        <taxon>Fungi</taxon>
        <taxon>Dikarya</taxon>
        <taxon>Ascomycota</taxon>
        <taxon>Pezizomycotina</taxon>
        <taxon>Sordariomycetes</taxon>
        <taxon>Hypocreomycetidae</taxon>
        <taxon>Hypocreales</taxon>
        <taxon>Nectriaceae</taxon>
        <taxon>Fusarium</taxon>
        <taxon>Fusarium oxysporum species complex</taxon>
    </lineage>
</organism>
<name>A0A420MDH4_FUSOX</name>
<keyword evidence="2" id="KW-0521">NADP</keyword>
<dbReference type="InterPro" id="IPR008030">
    <property type="entry name" value="NmrA-like"/>
</dbReference>
<dbReference type="PANTHER" id="PTHR47706">
    <property type="entry name" value="NMRA-LIKE FAMILY PROTEIN"/>
    <property type="match status" value="1"/>
</dbReference>
<dbReference type="VEuPathDB" id="FungiDB:FOIG_15448"/>
<comment type="caution">
    <text evidence="5">The sequence shown here is derived from an EMBL/GenBank/DDBJ whole genome shotgun (WGS) entry which is preliminary data.</text>
</comment>
<dbReference type="Gene3D" id="3.40.50.720">
    <property type="entry name" value="NAD(P)-binding Rossmann-like Domain"/>
    <property type="match status" value="1"/>
</dbReference>
<evidence type="ECO:0000256" key="3">
    <source>
        <dbReference type="ARBA" id="ARBA00023002"/>
    </source>
</evidence>
<evidence type="ECO:0000259" key="4">
    <source>
        <dbReference type="Pfam" id="PF05368"/>
    </source>
</evidence>
<dbReference type="Pfam" id="PF05368">
    <property type="entry name" value="NmrA"/>
    <property type="match status" value="1"/>
</dbReference>
<accession>A0A420MDH4</accession>
<sequence>MSRVVAVAGGSGNLGRTIVEAILADGKFTPIILSRKVDTEKEKEIGARFVPVDYGDVESLIKTLESQNVEIVISVLNTMNSSQIELNLIEASDKATSTKRFIPSVWGIEFPQWAIEMFPPAGFKVEVTKVLEKTSLEWTSWSPGYFLDWWVTPHIKSHMATFALVVDVANKTAAIPGSGDVPVALTYTFDLAKFVAASLSLPKWEKTTYCIGDKVTMNELLAIAEEARGAKFTVTTDEIETLKKGQVTELPSHSQTYAFFPKQMLQPFLALFGLMFAKGVFDMKPAHTINDDFPDIKTHTVKELVTEAWKGK</sequence>
<gene>
    <name evidence="5" type="ORF">BFJ69_g15698</name>
</gene>
<dbReference type="VEuPathDB" id="FungiDB:HZS61_009168"/>
<comment type="similarity">
    <text evidence="1">Belongs to the NmrA-type oxidoreductase family. Isoflavone reductase subfamily.</text>
</comment>
<dbReference type="VEuPathDB" id="FungiDB:FOMG_16565"/>
<evidence type="ECO:0000313" key="6">
    <source>
        <dbReference type="Proteomes" id="UP000285084"/>
    </source>
</evidence>
<evidence type="ECO:0000256" key="2">
    <source>
        <dbReference type="ARBA" id="ARBA00022857"/>
    </source>
</evidence>
<dbReference type="Gene3D" id="3.90.25.10">
    <property type="entry name" value="UDP-galactose 4-epimerase, domain 1"/>
    <property type="match status" value="1"/>
</dbReference>